<dbReference type="Pfam" id="PF00611">
    <property type="entry name" value="FCH"/>
    <property type="match status" value="1"/>
</dbReference>
<dbReference type="InterPro" id="IPR031160">
    <property type="entry name" value="F_BAR_dom"/>
</dbReference>
<dbReference type="AlphaFoldDB" id="A0A507BHV8"/>
<feature type="domain" description="Rho-GAP" evidence="4">
    <location>
        <begin position="556"/>
        <end position="749"/>
    </location>
</feature>
<dbReference type="GeneID" id="41978760"/>
<dbReference type="CDD" id="cd04398">
    <property type="entry name" value="RhoGAP_fRGD1"/>
    <property type="match status" value="1"/>
</dbReference>
<dbReference type="FunFam" id="1.20.1270.60:FF:000063">
    <property type="entry name" value="Rho GTPase activator"/>
    <property type="match status" value="1"/>
</dbReference>
<evidence type="ECO:0000256" key="2">
    <source>
        <dbReference type="PROSITE-ProRule" id="PRU01077"/>
    </source>
</evidence>
<dbReference type="Proteomes" id="UP000319257">
    <property type="component" value="Unassembled WGS sequence"/>
</dbReference>
<proteinExistence type="predicted"/>
<sequence>MAAATDFRSSVDIPPPQRERMGSMSLGQPPAGENGGSVANGAAPPAAVTSPTGPSNPNHIDAPKEVQDVLQSEIGVSAMLNRLKQSIASVREFAMFLKKRGQLEQDHSNHLKKLSQGTMETMSRGEHKGGTFASAYSQMMETHNRMADNGVQFGQSLQTMHEDLLELAAMAEKNRKGWKQNGLAAEQRVADLETAMRKSKAKYESLAEEYDRVRTGDTGGQRPKFGFKGHKSAAQQEEDLLRKVQAADEDYKGKVQTYQVERSELIKTARPDAVKALHDNIRECDSGLALQMQKFASFNEKLLLSNGLSISPLKGPGKPDARSLKEIASSIDNERDLNEYIGGYHNKLPPRTGEPVYERHPVLDNTRQNPPPSQAPSAVQSPTQAMGQPPMGPGPVQQPASMSSRTGPIGGFPDASQSPGGAPPMGPVPVMPAAQRQGSGQHERSFSHSSMYGQGNQGQQQSPFSTRNSAQPTVPNSRFNTSANSSQGPPQLGALSFQTSQPQQPPQLQGPPGPQGPISNPLMSHPPNQRPGSSGLGQVRAQSPPQMAPTKPVFGISLSRLYDRDALAVPMVVYQCIQAVDLYGLSVEGIYRLSGSVPHVNKLKGMFDTGDSNSANLDFRNPENFFHDVNSVAGLLKQFFRDLPDPLLTKEHYSGFIEAAKNDDDIVRRDSLHAIINSLPDPNYATLRALTLHLHRVMENSKVNRMSSQNLAIVFGPTLMGTGSGSNIADAGWQVRAVDTILQNTYQIFDDD</sequence>
<dbReference type="InParanoid" id="A0A507BHV8"/>
<evidence type="ECO:0000313" key="7">
    <source>
        <dbReference type="Proteomes" id="UP000319257"/>
    </source>
</evidence>
<protein>
    <submittedName>
        <fullName evidence="6">Uncharacterized protein</fullName>
    </submittedName>
</protein>
<dbReference type="FunFam" id="1.10.555.10:FF:000041">
    <property type="entry name" value="Rho GTPase activator (Rgd1)"/>
    <property type="match status" value="1"/>
</dbReference>
<feature type="compositionally biased region" description="Low complexity" evidence="3">
    <location>
        <begin position="375"/>
        <end position="400"/>
    </location>
</feature>
<dbReference type="SUPFAM" id="SSF103657">
    <property type="entry name" value="BAR/IMD domain-like"/>
    <property type="match status" value="1"/>
</dbReference>
<evidence type="ECO:0000256" key="3">
    <source>
        <dbReference type="SAM" id="MobiDB-lite"/>
    </source>
</evidence>
<dbReference type="OrthoDB" id="437889at2759"/>
<keyword evidence="7" id="KW-1185">Reference proteome</keyword>
<evidence type="ECO:0000313" key="6">
    <source>
        <dbReference type="EMBL" id="TPX18996.1"/>
    </source>
</evidence>
<feature type="compositionally biased region" description="Pro residues" evidence="3">
    <location>
        <begin position="503"/>
        <end position="515"/>
    </location>
</feature>
<accession>A0A507BHV8</accession>
<dbReference type="PROSITE" id="PS50238">
    <property type="entry name" value="RHOGAP"/>
    <property type="match status" value="1"/>
</dbReference>
<gene>
    <name evidence="6" type="ORF">E0L32_011313</name>
</gene>
<feature type="domain" description="F-BAR" evidence="5">
    <location>
        <begin position="64"/>
        <end position="336"/>
    </location>
</feature>
<dbReference type="SMART" id="SM00324">
    <property type="entry name" value="RhoGAP"/>
    <property type="match status" value="1"/>
</dbReference>
<feature type="compositionally biased region" description="Pro residues" evidence="3">
    <location>
        <begin position="421"/>
        <end position="430"/>
    </location>
</feature>
<dbReference type="Pfam" id="PF00620">
    <property type="entry name" value="RhoGAP"/>
    <property type="match status" value="1"/>
</dbReference>
<dbReference type="InterPro" id="IPR008936">
    <property type="entry name" value="Rho_GTPase_activation_prot"/>
</dbReference>
<dbReference type="GO" id="GO:0007165">
    <property type="term" value="P:signal transduction"/>
    <property type="evidence" value="ECO:0007669"/>
    <property type="project" value="InterPro"/>
</dbReference>
<feature type="compositionally biased region" description="Polar residues" evidence="3">
    <location>
        <begin position="447"/>
        <end position="489"/>
    </location>
</feature>
<dbReference type="EMBL" id="SKBQ01000103">
    <property type="protein sequence ID" value="TPX18996.1"/>
    <property type="molecule type" value="Genomic_DNA"/>
</dbReference>
<dbReference type="GO" id="GO:0005938">
    <property type="term" value="C:cell cortex"/>
    <property type="evidence" value="ECO:0007669"/>
    <property type="project" value="UniProtKB-ARBA"/>
</dbReference>
<dbReference type="InterPro" id="IPR027267">
    <property type="entry name" value="AH/BAR_dom_sf"/>
</dbReference>
<dbReference type="InterPro" id="IPR000198">
    <property type="entry name" value="RhoGAP_dom"/>
</dbReference>
<dbReference type="InterPro" id="IPR050729">
    <property type="entry name" value="Rho-GAP"/>
</dbReference>
<evidence type="ECO:0000259" key="5">
    <source>
        <dbReference type="PROSITE" id="PS51741"/>
    </source>
</evidence>
<dbReference type="SUPFAM" id="SSF48350">
    <property type="entry name" value="GTPase activation domain, GAP"/>
    <property type="match status" value="1"/>
</dbReference>
<dbReference type="Gene3D" id="1.20.1270.60">
    <property type="entry name" value="Arfaptin homology (AH) domain/BAR domain"/>
    <property type="match status" value="1"/>
</dbReference>
<evidence type="ECO:0000256" key="1">
    <source>
        <dbReference type="ARBA" id="ARBA00022468"/>
    </source>
</evidence>
<comment type="caution">
    <text evidence="6">The sequence shown here is derived from an EMBL/GenBank/DDBJ whole genome shotgun (WGS) entry which is preliminary data.</text>
</comment>
<dbReference type="RefSeq" id="XP_031000707.1">
    <property type="nucleotide sequence ID" value="XM_031134029.1"/>
</dbReference>
<keyword evidence="2" id="KW-0175">Coiled coil</keyword>
<dbReference type="CDD" id="cd07652">
    <property type="entry name" value="F-BAR_Rgd1"/>
    <property type="match status" value="1"/>
</dbReference>
<name>A0A507BHV8_9PEZI</name>
<dbReference type="Gene3D" id="1.10.555.10">
    <property type="entry name" value="Rho GTPase activation protein"/>
    <property type="match status" value="1"/>
</dbReference>
<feature type="compositionally biased region" description="Polar residues" evidence="3">
    <location>
        <begin position="49"/>
        <end position="58"/>
    </location>
</feature>
<feature type="region of interest" description="Disordered" evidence="3">
    <location>
        <begin position="341"/>
        <end position="550"/>
    </location>
</feature>
<dbReference type="SMART" id="SM00055">
    <property type="entry name" value="FCH"/>
    <property type="match status" value="1"/>
</dbReference>
<reference evidence="6 7" key="1">
    <citation type="submission" date="2019-06" db="EMBL/GenBank/DDBJ databases">
        <title>Draft genome sequence of the filamentous fungus Phialemoniopsis curvata isolated from diesel fuel.</title>
        <authorList>
            <person name="Varaljay V.A."/>
            <person name="Lyon W.J."/>
            <person name="Crouch A.L."/>
            <person name="Drake C.E."/>
            <person name="Hollomon J.M."/>
            <person name="Nadeau L.J."/>
            <person name="Nunn H.S."/>
            <person name="Stevenson B.S."/>
            <person name="Bojanowski C.L."/>
            <person name="Crookes-Goodson W.J."/>
        </authorList>
    </citation>
    <scope>NUCLEOTIDE SEQUENCE [LARGE SCALE GENOMIC DNA]</scope>
    <source>
        <strain evidence="6 7">D216</strain>
    </source>
</reference>
<dbReference type="InterPro" id="IPR001060">
    <property type="entry name" value="FCH_dom"/>
</dbReference>
<dbReference type="PANTHER" id="PTHR23176">
    <property type="entry name" value="RHO/RAC/CDC GTPASE-ACTIVATING PROTEIN"/>
    <property type="match status" value="1"/>
</dbReference>
<dbReference type="STRING" id="1093900.A0A507BHV8"/>
<organism evidence="6 7">
    <name type="scientific">Thyridium curvatum</name>
    <dbReference type="NCBI Taxonomy" id="1093900"/>
    <lineage>
        <taxon>Eukaryota</taxon>
        <taxon>Fungi</taxon>
        <taxon>Dikarya</taxon>
        <taxon>Ascomycota</taxon>
        <taxon>Pezizomycotina</taxon>
        <taxon>Sordariomycetes</taxon>
        <taxon>Sordariomycetidae</taxon>
        <taxon>Thyridiales</taxon>
        <taxon>Thyridiaceae</taxon>
        <taxon>Thyridium</taxon>
    </lineage>
</organism>
<evidence type="ECO:0000259" key="4">
    <source>
        <dbReference type="PROSITE" id="PS50238"/>
    </source>
</evidence>
<dbReference type="PROSITE" id="PS51741">
    <property type="entry name" value="F_BAR"/>
    <property type="match status" value="1"/>
</dbReference>
<dbReference type="GO" id="GO:0005096">
    <property type="term" value="F:GTPase activator activity"/>
    <property type="evidence" value="ECO:0007669"/>
    <property type="project" value="UniProtKB-KW"/>
</dbReference>
<dbReference type="PANTHER" id="PTHR23176:SF136">
    <property type="entry name" value="RHO GTPASE ACTIVATOR (RGD1)"/>
    <property type="match status" value="1"/>
</dbReference>
<dbReference type="FunCoup" id="A0A507BHV8">
    <property type="interactions" value="137"/>
</dbReference>
<keyword evidence="1" id="KW-0343">GTPase activation</keyword>
<feature type="region of interest" description="Disordered" evidence="3">
    <location>
        <begin position="1"/>
        <end position="62"/>
    </location>
</feature>